<name>A0A565B901_9BRAS</name>
<proteinExistence type="predicted"/>
<sequence length="267" mass="30708">MSTQTISNPRTTTKCLLRMVLSNVVLVRIIWPDFSDGIVILRRLVLTLGGKDCTFDDRLLTSAIAKYKQVLKKLDDKLRRTAEKHVSDGNGFSRETIESSKYISDLWKSLFDEEVEARSRIISDLFQPILSGEYWQSEIPTLPVLSLYILGKDFAKEEMREEVARLGVKLSLYVADSMFLLCDDIRCMLRFCFKLWRDAKMDLTPCSPVVEKLLRVIHYVYLTHIKPKNGVYQIGGKSAHWDLILTTCWENFCTGFSKDKEAGKMMA</sequence>
<accession>A0A565B901</accession>
<comment type="caution">
    <text evidence="1">The sequence shown here is derived from an EMBL/GenBank/DDBJ whole genome shotgun (WGS) entry which is preliminary data.</text>
</comment>
<dbReference type="AlphaFoldDB" id="A0A565B901"/>
<dbReference type="Proteomes" id="UP000489600">
    <property type="component" value="Unassembled WGS sequence"/>
</dbReference>
<dbReference type="InterPro" id="IPR009568">
    <property type="entry name" value="DUF1184"/>
</dbReference>
<dbReference type="Pfam" id="PF06683">
    <property type="entry name" value="DUF1184"/>
    <property type="match status" value="2"/>
</dbReference>
<gene>
    <name evidence="1" type="ORF">ANE_LOCUS8447</name>
</gene>
<dbReference type="EMBL" id="CABITT030000003">
    <property type="protein sequence ID" value="VVA98002.1"/>
    <property type="molecule type" value="Genomic_DNA"/>
</dbReference>
<evidence type="ECO:0000313" key="2">
    <source>
        <dbReference type="Proteomes" id="UP000489600"/>
    </source>
</evidence>
<evidence type="ECO:0000313" key="1">
    <source>
        <dbReference type="EMBL" id="VVA98002.1"/>
    </source>
</evidence>
<keyword evidence="2" id="KW-1185">Reference proteome</keyword>
<dbReference type="OrthoDB" id="1078272at2759"/>
<organism evidence="1 2">
    <name type="scientific">Arabis nemorensis</name>
    <dbReference type="NCBI Taxonomy" id="586526"/>
    <lineage>
        <taxon>Eukaryota</taxon>
        <taxon>Viridiplantae</taxon>
        <taxon>Streptophyta</taxon>
        <taxon>Embryophyta</taxon>
        <taxon>Tracheophyta</taxon>
        <taxon>Spermatophyta</taxon>
        <taxon>Magnoliopsida</taxon>
        <taxon>eudicotyledons</taxon>
        <taxon>Gunneridae</taxon>
        <taxon>Pentapetalae</taxon>
        <taxon>rosids</taxon>
        <taxon>malvids</taxon>
        <taxon>Brassicales</taxon>
        <taxon>Brassicaceae</taxon>
        <taxon>Arabideae</taxon>
        <taxon>Arabis</taxon>
    </lineage>
</organism>
<reference evidence="1" key="1">
    <citation type="submission" date="2019-07" db="EMBL/GenBank/DDBJ databases">
        <authorList>
            <person name="Dittberner H."/>
        </authorList>
    </citation>
    <scope>NUCLEOTIDE SEQUENCE [LARGE SCALE GENOMIC DNA]</scope>
</reference>
<protein>
    <submittedName>
        <fullName evidence="1">Uncharacterized protein</fullName>
    </submittedName>
</protein>